<dbReference type="Pfam" id="PF00389">
    <property type="entry name" value="2-Hacid_dh"/>
    <property type="match status" value="1"/>
</dbReference>
<comment type="similarity">
    <text evidence="1 4">Belongs to the D-isomer specific 2-hydroxyacid dehydrogenase family.</text>
</comment>
<dbReference type="InterPro" id="IPR006140">
    <property type="entry name" value="D-isomer_DH_NAD-bd"/>
</dbReference>
<evidence type="ECO:0000256" key="1">
    <source>
        <dbReference type="ARBA" id="ARBA00005854"/>
    </source>
</evidence>
<evidence type="ECO:0000259" key="6">
    <source>
        <dbReference type="Pfam" id="PF02826"/>
    </source>
</evidence>
<dbReference type="InterPro" id="IPR050418">
    <property type="entry name" value="D-iso_2-hydroxyacid_DH_PdxB"/>
</dbReference>
<evidence type="ECO:0000313" key="8">
    <source>
        <dbReference type="Proteomes" id="UP000178558"/>
    </source>
</evidence>
<gene>
    <name evidence="7" type="ORF">A3B50_00535</name>
</gene>
<evidence type="ECO:0000259" key="5">
    <source>
        <dbReference type="Pfam" id="PF00389"/>
    </source>
</evidence>
<dbReference type="AlphaFoldDB" id="A0A1F7J3Q8"/>
<evidence type="ECO:0008006" key="9">
    <source>
        <dbReference type="Google" id="ProtNLM"/>
    </source>
</evidence>
<dbReference type="PANTHER" id="PTHR43761">
    <property type="entry name" value="D-ISOMER SPECIFIC 2-HYDROXYACID DEHYDROGENASE FAMILY PROTEIN (AFU_ORTHOLOGUE AFUA_1G13630)"/>
    <property type="match status" value="1"/>
</dbReference>
<dbReference type="InterPro" id="IPR006139">
    <property type="entry name" value="D-isomer_2_OHA_DH_cat_dom"/>
</dbReference>
<dbReference type="InterPro" id="IPR036291">
    <property type="entry name" value="NAD(P)-bd_dom_sf"/>
</dbReference>
<evidence type="ECO:0000256" key="4">
    <source>
        <dbReference type="RuleBase" id="RU003719"/>
    </source>
</evidence>
<evidence type="ECO:0000256" key="3">
    <source>
        <dbReference type="ARBA" id="ARBA00023027"/>
    </source>
</evidence>
<evidence type="ECO:0000313" key="7">
    <source>
        <dbReference type="EMBL" id="OGK50253.1"/>
    </source>
</evidence>
<dbReference type="GO" id="GO:0051287">
    <property type="term" value="F:NAD binding"/>
    <property type="evidence" value="ECO:0007669"/>
    <property type="project" value="InterPro"/>
</dbReference>
<dbReference type="PROSITE" id="PS00065">
    <property type="entry name" value="D_2_HYDROXYACID_DH_1"/>
    <property type="match status" value="1"/>
</dbReference>
<dbReference type="SUPFAM" id="SSF51735">
    <property type="entry name" value="NAD(P)-binding Rossmann-fold domains"/>
    <property type="match status" value="1"/>
</dbReference>
<organism evidence="7 8">
    <name type="scientific">Candidatus Roizmanbacteria bacterium RIFCSPLOWO2_01_FULL_40_42</name>
    <dbReference type="NCBI Taxonomy" id="1802066"/>
    <lineage>
        <taxon>Bacteria</taxon>
        <taxon>Candidatus Roizmaniibacteriota</taxon>
    </lineage>
</organism>
<evidence type="ECO:0000256" key="2">
    <source>
        <dbReference type="ARBA" id="ARBA00023002"/>
    </source>
</evidence>
<dbReference type="SUPFAM" id="SSF52283">
    <property type="entry name" value="Formate/glycerate dehydrogenase catalytic domain-like"/>
    <property type="match status" value="1"/>
</dbReference>
<dbReference type="PANTHER" id="PTHR43761:SF1">
    <property type="entry name" value="D-ISOMER SPECIFIC 2-HYDROXYACID DEHYDROGENASE CATALYTIC DOMAIN-CONTAINING PROTEIN-RELATED"/>
    <property type="match status" value="1"/>
</dbReference>
<feature type="domain" description="D-isomer specific 2-hydroxyacid dehydrogenase catalytic" evidence="5">
    <location>
        <begin position="13"/>
        <end position="324"/>
    </location>
</feature>
<accession>A0A1F7J3Q8</accession>
<keyword evidence="2 4" id="KW-0560">Oxidoreductase</keyword>
<name>A0A1F7J3Q8_9BACT</name>
<dbReference type="Pfam" id="PF02826">
    <property type="entry name" value="2-Hacid_dh_C"/>
    <property type="match status" value="1"/>
</dbReference>
<comment type="caution">
    <text evidence="7">The sequence shown here is derived from an EMBL/GenBank/DDBJ whole genome shotgun (WGS) entry which is preliminary data.</text>
</comment>
<protein>
    <recommendedName>
        <fullName evidence="9">D-isomer specific 2-hydroxyacid dehydrogenase NAD-binding domain-containing protein</fullName>
    </recommendedName>
</protein>
<dbReference type="InterPro" id="IPR029752">
    <property type="entry name" value="D-isomer_DH_CS1"/>
</dbReference>
<sequence length="329" mass="37497">MKSLVVLNECMFSDKQKEFLKRNFKEVSFYTDTSDELTAIKRIKDKNIVVLDQFIWTPSEELFKKCENIELIVVNTTAYDNIPVNILKKYKIKLANLAQYATQDVAEVAITMMMSLNSNLDLARRIVQDKSFVYKKYKHTKLVRDIWPSHGVIPYLIRHQIAGQTAGIVGLGNVGKSIAKLCQGLGMKTIGFNRTPKNVRGVKLVLLKKLFQDSDIIFIALKYDPKTMKNFISKDKLRLVKTGSILISTSPSELVDVDDLIKHNKFRGIGFDYFVTNKIMDLKKTMKGNVIITPHLGHQSFDAYGNLTNSIIETVVNYAKNKPLHLVKF</sequence>
<feature type="domain" description="D-isomer specific 2-hydroxyacid dehydrogenase NAD-binding" evidence="6">
    <location>
        <begin position="156"/>
        <end position="297"/>
    </location>
</feature>
<dbReference type="Proteomes" id="UP000178558">
    <property type="component" value="Unassembled WGS sequence"/>
</dbReference>
<reference evidence="7 8" key="1">
    <citation type="journal article" date="2016" name="Nat. Commun.">
        <title>Thousands of microbial genomes shed light on interconnected biogeochemical processes in an aquifer system.</title>
        <authorList>
            <person name="Anantharaman K."/>
            <person name="Brown C.T."/>
            <person name="Hug L.A."/>
            <person name="Sharon I."/>
            <person name="Castelle C.J."/>
            <person name="Probst A.J."/>
            <person name="Thomas B.C."/>
            <person name="Singh A."/>
            <person name="Wilkins M.J."/>
            <person name="Karaoz U."/>
            <person name="Brodie E.L."/>
            <person name="Williams K.H."/>
            <person name="Hubbard S.S."/>
            <person name="Banfield J.F."/>
        </authorList>
    </citation>
    <scope>NUCLEOTIDE SEQUENCE [LARGE SCALE GENOMIC DNA]</scope>
</reference>
<proteinExistence type="inferred from homology"/>
<dbReference type="EMBL" id="MGAQ01000020">
    <property type="protein sequence ID" value="OGK50253.1"/>
    <property type="molecule type" value="Genomic_DNA"/>
</dbReference>
<keyword evidence="3" id="KW-0520">NAD</keyword>
<dbReference type="Gene3D" id="3.40.50.720">
    <property type="entry name" value="NAD(P)-binding Rossmann-like Domain"/>
    <property type="match status" value="2"/>
</dbReference>
<dbReference type="GO" id="GO:0016616">
    <property type="term" value="F:oxidoreductase activity, acting on the CH-OH group of donors, NAD or NADP as acceptor"/>
    <property type="evidence" value="ECO:0007669"/>
    <property type="project" value="InterPro"/>
</dbReference>